<dbReference type="OrthoDB" id="3882810at2759"/>
<dbReference type="InParanoid" id="A0A074Y8F6"/>
<name>A0A074Y8F6_AURSE</name>
<keyword evidence="2" id="KW-1185">Reference proteome</keyword>
<accession>A0A074Y8F6</accession>
<sequence length="196" mass="22205">MTDLVTCIVQHPLSLHKTGLLDMPMEILDHIVLFCVGTEPITVGLAPTVSSLTRSLFPFVSRRKRYVVTRYPYNLLLINRLISRLAFKHIWSSQSLVISLTPSDALCFLLHGLGQQQRGALCKIQLPRFLLSWTIPVNSDIWLVAGKEKTESWYDGAKDPKKELKGERFRALTSMLGKRPTCCCQPWKLNLGLIQS</sequence>
<evidence type="ECO:0000313" key="1">
    <source>
        <dbReference type="EMBL" id="KEQ92269.1"/>
    </source>
</evidence>
<protein>
    <submittedName>
        <fullName evidence="1">Uncharacterized protein</fullName>
    </submittedName>
</protein>
<dbReference type="AlphaFoldDB" id="A0A074Y8F6"/>
<organism evidence="1 2">
    <name type="scientific">Aureobasidium subglaciale (strain EXF-2481)</name>
    <name type="common">Aureobasidium pullulans var. subglaciale</name>
    <dbReference type="NCBI Taxonomy" id="1043005"/>
    <lineage>
        <taxon>Eukaryota</taxon>
        <taxon>Fungi</taxon>
        <taxon>Dikarya</taxon>
        <taxon>Ascomycota</taxon>
        <taxon>Pezizomycotina</taxon>
        <taxon>Dothideomycetes</taxon>
        <taxon>Dothideomycetidae</taxon>
        <taxon>Dothideales</taxon>
        <taxon>Saccotheciaceae</taxon>
        <taxon>Aureobasidium</taxon>
    </lineage>
</organism>
<proteinExistence type="predicted"/>
<reference evidence="1 2" key="1">
    <citation type="journal article" date="2014" name="BMC Genomics">
        <title>Genome sequencing of four Aureobasidium pullulans varieties: biotechnological potential, stress tolerance, and description of new species.</title>
        <authorList>
            <person name="Gostin Ar C."/>
            <person name="Ohm R.A."/>
            <person name="Kogej T."/>
            <person name="Sonjak S."/>
            <person name="Turk M."/>
            <person name="Zajc J."/>
            <person name="Zalar P."/>
            <person name="Grube M."/>
            <person name="Sun H."/>
            <person name="Han J."/>
            <person name="Sharma A."/>
            <person name="Chiniquy J."/>
            <person name="Ngan C.Y."/>
            <person name="Lipzen A."/>
            <person name="Barry K."/>
            <person name="Grigoriev I.V."/>
            <person name="Gunde-Cimerman N."/>
        </authorList>
    </citation>
    <scope>NUCLEOTIDE SEQUENCE [LARGE SCALE GENOMIC DNA]</scope>
    <source>
        <strain evidence="1 2">EXF-2481</strain>
    </source>
</reference>
<evidence type="ECO:0000313" key="2">
    <source>
        <dbReference type="Proteomes" id="UP000030641"/>
    </source>
</evidence>
<dbReference type="HOGENOM" id="CLU_1377863_0_0_1"/>
<dbReference type="RefSeq" id="XP_013340880.1">
    <property type="nucleotide sequence ID" value="XM_013485426.1"/>
</dbReference>
<dbReference type="Proteomes" id="UP000030641">
    <property type="component" value="Unassembled WGS sequence"/>
</dbReference>
<dbReference type="EMBL" id="KL584771">
    <property type="protein sequence ID" value="KEQ92269.1"/>
    <property type="molecule type" value="Genomic_DNA"/>
</dbReference>
<gene>
    <name evidence="1" type="ORF">AUEXF2481DRAFT_424483</name>
</gene>
<dbReference type="GeneID" id="25367139"/>